<reference evidence="5 6" key="2">
    <citation type="journal article" date="2011" name="ISME J.">
        <title>RNA-seq reveals cooperative metabolic interactions between two termite-gut spirochete species in co-culture.</title>
        <authorList>
            <person name="Rosenthal A.Z."/>
            <person name="Matson E.G."/>
            <person name="Eldar A."/>
            <person name="Leadbetter J.R."/>
        </authorList>
    </citation>
    <scope>NUCLEOTIDE SEQUENCE [LARGE SCALE GENOMIC DNA]</scope>
    <source>
        <strain evidence="6">ATCC BAA-887 / DSM 12427 / ZAS-2</strain>
    </source>
</reference>
<reference evidence="6" key="1">
    <citation type="submission" date="2009-12" db="EMBL/GenBank/DDBJ databases">
        <title>Complete sequence of Treponema primitia strain ZAS-2.</title>
        <authorList>
            <person name="Tetu S.G."/>
            <person name="Matson E."/>
            <person name="Ren Q."/>
            <person name="Seshadri R."/>
            <person name="Elbourne L."/>
            <person name="Hassan K.A."/>
            <person name="Durkin A."/>
            <person name="Radune D."/>
            <person name="Mohamoud Y."/>
            <person name="Shay R."/>
            <person name="Jin S."/>
            <person name="Zhang X."/>
            <person name="Lucey K."/>
            <person name="Ballor N.R."/>
            <person name="Ottesen E."/>
            <person name="Rosenthal R."/>
            <person name="Allen A."/>
            <person name="Leadbetter J.R."/>
            <person name="Paulsen I.T."/>
        </authorList>
    </citation>
    <scope>NUCLEOTIDE SEQUENCE [LARGE SCALE GENOMIC DNA]</scope>
    <source>
        <strain evidence="6">ATCC BAA-887 / DSM 12427 / ZAS-2</strain>
    </source>
</reference>
<comment type="similarity">
    <text evidence="1">Belongs to the bacterial solute-binding protein 5 family.</text>
</comment>
<proteinExistence type="inferred from homology"/>
<dbReference type="RefSeq" id="WP_015707775.1">
    <property type="nucleotide sequence ID" value="NC_015578.1"/>
</dbReference>
<dbReference type="Proteomes" id="UP000009223">
    <property type="component" value="Chromosome"/>
</dbReference>
<dbReference type="InterPro" id="IPR000914">
    <property type="entry name" value="SBP_5_dom"/>
</dbReference>
<evidence type="ECO:0000259" key="4">
    <source>
        <dbReference type="Pfam" id="PF00496"/>
    </source>
</evidence>
<name>F5YHF0_TREPZ</name>
<dbReference type="PANTHER" id="PTHR30290">
    <property type="entry name" value="PERIPLASMIC BINDING COMPONENT OF ABC TRANSPORTER"/>
    <property type="match status" value="1"/>
</dbReference>
<dbReference type="InterPro" id="IPR030678">
    <property type="entry name" value="Peptide/Ni-bd"/>
</dbReference>
<keyword evidence="3" id="KW-0732">Signal</keyword>
<dbReference type="Gene3D" id="3.90.76.10">
    <property type="entry name" value="Dipeptide-binding Protein, Domain 1"/>
    <property type="match status" value="1"/>
</dbReference>
<keyword evidence="2" id="KW-0813">Transport</keyword>
<gene>
    <name evidence="5" type="ordered locus">TREPR_2432</name>
</gene>
<dbReference type="KEGG" id="tpi:TREPR_2432"/>
<organism evidence="5 6">
    <name type="scientific">Treponema primitia (strain ATCC BAA-887 / DSM 12427 / ZAS-2)</name>
    <dbReference type="NCBI Taxonomy" id="545694"/>
    <lineage>
        <taxon>Bacteria</taxon>
        <taxon>Pseudomonadati</taxon>
        <taxon>Spirochaetota</taxon>
        <taxon>Spirochaetia</taxon>
        <taxon>Spirochaetales</taxon>
        <taxon>Treponemataceae</taxon>
        <taxon>Treponema</taxon>
    </lineage>
</organism>
<evidence type="ECO:0000256" key="3">
    <source>
        <dbReference type="ARBA" id="ARBA00022729"/>
    </source>
</evidence>
<dbReference type="Gene3D" id="3.40.190.10">
    <property type="entry name" value="Periplasmic binding protein-like II"/>
    <property type="match status" value="1"/>
</dbReference>
<feature type="domain" description="Solute-binding protein family 5" evidence="4">
    <location>
        <begin position="81"/>
        <end position="429"/>
    </location>
</feature>
<protein>
    <submittedName>
        <fullName evidence="5">Putative dipeptide-binding abc transporter protein</fullName>
    </submittedName>
</protein>
<dbReference type="AlphaFoldDB" id="F5YHF0"/>
<dbReference type="GO" id="GO:0015833">
    <property type="term" value="P:peptide transport"/>
    <property type="evidence" value="ECO:0007669"/>
    <property type="project" value="TreeGrafter"/>
</dbReference>
<sequence length="516" mass="57360">MKRYFGLLALILVIGLQGLYAGGNSQSSRNAANAANTITIGCNIDSSTLDPVLEGGTILWIIELGFETLVNIEETSDGGMELVPVLADSWEISDDGLFYTFHLKPGVKFADGSPVTIADWIWTLERARDTPESPWASYAEPIKNISSPGANTLVIELKRLYAPFLNMLAVHNFSVQSKTLYDKVGPEAYFKKPLGTGPFYFTDWDMHESYRLQKNPYYHGKAPKVDTLQFNVVQDDNTRIMQLQAGDIDVCLGIPSNRVTQLQSDPNLKVDIVDSSEQRYVNFNVTKAPLNNVKVRQALRMATNKDEIVKMVLFGFGEPTYLVYPRIIGQYFNTAIKDDGFDPVKAKALLAEAGFPNGFTTEISYSNGNTILENISTLLKAHWAQIGVTLNLVPLESAALSEQFNSLNHTITMLRWAEDTNDPAGFTDFIAIYNQSHGFHTGFRNTRLTELAGIAAGTVDTSKRAAAYKEIQQILYDEVPMFPVFQTAYFVVTRKNVSGFKLNSLGNYDLSELTKN</sequence>
<dbReference type="PANTHER" id="PTHR30290:SF9">
    <property type="entry name" value="OLIGOPEPTIDE-BINDING PROTEIN APPA"/>
    <property type="match status" value="1"/>
</dbReference>
<keyword evidence="6" id="KW-1185">Reference proteome</keyword>
<evidence type="ECO:0000256" key="2">
    <source>
        <dbReference type="ARBA" id="ARBA00022448"/>
    </source>
</evidence>
<evidence type="ECO:0000256" key="1">
    <source>
        <dbReference type="ARBA" id="ARBA00005695"/>
    </source>
</evidence>
<dbReference type="Pfam" id="PF00496">
    <property type="entry name" value="SBP_bac_5"/>
    <property type="match status" value="1"/>
</dbReference>
<dbReference type="PIRSF" id="PIRSF002741">
    <property type="entry name" value="MppA"/>
    <property type="match status" value="1"/>
</dbReference>
<dbReference type="OrthoDB" id="9772924at2"/>
<dbReference type="GO" id="GO:0030288">
    <property type="term" value="C:outer membrane-bounded periplasmic space"/>
    <property type="evidence" value="ECO:0007669"/>
    <property type="project" value="UniProtKB-ARBA"/>
</dbReference>
<dbReference type="eggNOG" id="COG0747">
    <property type="taxonomic scope" value="Bacteria"/>
</dbReference>
<dbReference type="EMBL" id="CP001843">
    <property type="protein sequence ID" value="AEF84350.1"/>
    <property type="molecule type" value="Genomic_DNA"/>
</dbReference>
<dbReference type="Gene3D" id="3.10.105.10">
    <property type="entry name" value="Dipeptide-binding Protein, Domain 3"/>
    <property type="match status" value="1"/>
</dbReference>
<dbReference type="CDD" id="cd00995">
    <property type="entry name" value="PBP2_NikA_DppA_OppA_like"/>
    <property type="match status" value="1"/>
</dbReference>
<dbReference type="GO" id="GO:1904680">
    <property type="term" value="F:peptide transmembrane transporter activity"/>
    <property type="evidence" value="ECO:0007669"/>
    <property type="project" value="TreeGrafter"/>
</dbReference>
<dbReference type="SUPFAM" id="SSF53850">
    <property type="entry name" value="Periplasmic binding protein-like II"/>
    <property type="match status" value="1"/>
</dbReference>
<evidence type="ECO:0000313" key="5">
    <source>
        <dbReference type="EMBL" id="AEF84350.1"/>
    </source>
</evidence>
<dbReference type="STRING" id="545694.TREPR_2432"/>
<dbReference type="InterPro" id="IPR039424">
    <property type="entry name" value="SBP_5"/>
</dbReference>
<evidence type="ECO:0000313" key="6">
    <source>
        <dbReference type="Proteomes" id="UP000009223"/>
    </source>
</evidence>
<accession>F5YHF0</accession>
<dbReference type="GO" id="GO:0043190">
    <property type="term" value="C:ATP-binding cassette (ABC) transporter complex"/>
    <property type="evidence" value="ECO:0007669"/>
    <property type="project" value="InterPro"/>
</dbReference>
<dbReference type="HOGENOM" id="CLU_017028_7_4_12"/>